<name>A0A8S2GSE6_9BILA</name>
<evidence type="ECO:0000259" key="5">
    <source>
        <dbReference type="PROSITE" id="PS50125"/>
    </source>
</evidence>
<comment type="caution">
    <text evidence="7">The sequence shown here is derived from an EMBL/GenBank/DDBJ whole genome shotgun (WGS) entry which is preliminary data.</text>
</comment>
<dbReference type="FunFam" id="3.30.70.1230:FF:000017">
    <property type="entry name" value="Adenylate cyclase type 10"/>
    <property type="match status" value="1"/>
</dbReference>
<evidence type="ECO:0000256" key="2">
    <source>
        <dbReference type="ARBA" id="ARBA00022840"/>
    </source>
</evidence>
<dbReference type="PANTHER" id="PTHR16305:SF28">
    <property type="entry name" value="GUANYLATE CYCLASE DOMAIN-CONTAINING PROTEIN"/>
    <property type="match status" value="1"/>
</dbReference>
<feature type="region of interest" description="Disordered" evidence="4">
    <location>
        <begin position="419"/>
        <end position="461"/>
    </location>
</feature>
<feature type="compositionally biased region" description="Low complexity" evidence="4">
    <location>
        <begin position="431"/>
        <end position="441"/>
    </location>
</feature>
<feature type="domain" description="Guanylate cyclase" evidence="5">
    <location>
        <begin position="569"/>
        <end position="649"/>
    </location>
</feature>
<evidence type="ECO:0000256" key="3">
    <source>
        <dbReference type="ARBA" id="ARBA00023239"/>
    </source>
</evidence>
<feature type="compositionally biased region" description="Low complexity" evidence="4">
    <location>
        <begin position="938"/>
        <end position="953"/>
    </location>
</feature>
<dbReference type="PANTHER" id="PTHR16305">
    <property type="entry name" value="TESTICULAR SOLUBLE ADENYLYL CYCLASE"/>
    <property type="match status" value="1"/>
</dbReference>
<reference evidence="7" key="1">
    <citation type="submission" date="2021-02" db="EMBL/GenBank/DDBJ databases">
        <authorList>
            <person name="Nowell W R."/>
        </authorList>
    </citation>
    <scope>NUCLEOTIDE SEQUENCE</scope>
</reference>
<keyword evidence="2" id="KW-0067">ATP-binding</keyword>
<dbReference type="GO" id="GO:0009190">
    <property type="term" value="P:cyclic nucleotide biosynthetic process"/>
    <property type="evidence" value="ECO:0007669"/>
    <property type="project" value="InterPro"/>
</dbReference>
<protein>
    <recommendedName>
        <fullName evidence="5">Guanylate cyclase domain-containing protein</fullName>
    </recommendedName>
</protein>
<evidence type="ECO:0000256" key="1">
    <source>
        <dbReference type="ARBA" id="ARBA00022741"/>
    </source>
</evidence>
<feature type="compositionally biased region" description="Polar residues" evidence="4">
    <location>
        <begin position="954"/>
        <end position="964"/>
    </location>
</feature>
<feature type="domain" description="Guanylate cyclase" evidence="5">
    <location>
        <begin position="200"/>
        <end position="342"/>
    </location>
</feature>
<dbReference type="Proteomes" id="UP000677228">
    <property type="component" value="Unassembled WGS sequence"/>
</dbReference>
<evidence type="ECO:0000256" key="4">
    <source>
        <dbReference type="SAM" id="MobiDB-lite"/>
    </source>
</evidence>
<accession>A0A8S2GSE6</accession>
<dbReference type="EMBL" id="CAJOBA010000725">
    <property type="protein sequence ID" value="CAF3552378.1"/>
    <property type="molecule type" value="Genomic_DNA"/>
</dbReference>
<dbReference type="GO" id="GO:0005524">
    <property type="term" value="F:ATP binding"/>
    <property type="evidence" value="ECO:0007669"/>
    <property type="project" value="UniProtKB-KW"/>
</dbReference>
<dbReference type="CDD" id="cd07302">
    <property type="entry name" value="CHD"/>
    <property type="match status" value="2"/>
</dbReference>
<dbReference type="InterPro" id="IPR029787">
    <property type="entry name" value="Nucleotide_cyclase"/>
</dbReference>
<feature type="region of interest" description="Disordered" evidence="4">
    <location>
        <begin position="938"/>
        <end position="971"/>
    </location>
</feature>
<dbReference type="GO" id="GO:0004016">
    <property type="term" value="F:adenylate cyclase activity"/>
    <property type="evidence" value="ECO:0007669"/>
    <property type="project" value="TreeGrafter"/>
</dbReference>
<feature type="region of interest" description="Disordered" evidence="4">
    <location>
        <begin position="1420"/>
        <end position="1445"/>
    </location>
</feature>
<dbReference type="GO" id="GO:0035556">
    <property type="term" value="P:intracellular signal transduction"/>
    <property type="evidence" value="ECO:0007669"/>
    <property type="project" value="InterPro"/>
</dbReference>
<sequence>MQSTKHSVADINKQYDDINNNNNFQPLTINNHVSDNTAQNNTTSVTFNNNQIYAQNMSSIQMKSPSVENPSSPLISPHFFSKPSHANNHVSMLLFSNPLLRQTTTTVNTCTVNNKLPHNTNVALHRRETRRRILFHSEQPNVTVPGTTTTYLAANTLTLALASLQLTEPSTEQLVAHIPNLVFSNLHELCVESERKSRGILLFLDVSGFTALTETYSHHAHKGINQLTHTLNVYFDKLVLEILDSDGDIYKFAGDAILALWQTSIDDCAENEENILLMCEKALNCAINLQAKCGQYQTDVGVVLQVKVALAYGSLAMIFVGNDEFKHYIMTGEVVKQVNECEHECVPGDITIAKSMYEKLSRSTKLLDKYNLAPKGDKGSMSVKYDKLINTDTDLDAAVTDNEDDSEIIMNNGKISQRTSVDLTQDENTKQKSLNSLQSQSHATQKSNEINHNSNTTADDISETHDDYIQNQKFHFQHRRHSITESTANLGSLIKTFIIRCVLLKIEHNQSLDYLSELRRVTISFIHLDISDDNQTDLCSKVQSVFIKIYESTKTKGGVLTKALAFDKGWSFLCVFGLPGYKSNDDSAKALRCAYEIHSELKQSEKYPFVKKCSIGVTTGLTYCGIVGHIERCEYTVIGRKVNMAARLMCNYPDVVSCDNETYYNSRLNSKHFQSLPDKQLKGMTNVGVIWQYDDCNEIHRREVAYADNYHGYCYPLLGRKIELMIVAAQISLLDESVSFKVDNKHRLLSAILFEGDDGVGRTRFLGYLADVFENINKGHLCSNQCQHHTSKNSNADQAQILNDGGINLSSPSCSSCSGNVRVTRVIHHRVNFEQRYSEYSLLRNILRDLLQFNTRTLHEKEHLLLKLFDTNNSAELLLRKYLFLLNDLLDVRFQQHMDVTTITDDNDKTSAQNFMRSCEERIDELLRHILNKLIDSSSTNENSTTSSVSSTSDLSRQQKQKQTSSAPSPPVSVVSKVLFIIDDVHFADESSLKHLLTLGSHDKSLVIMSTKPLRNTDQTVKTLGSIITDSRVYRRKLTCLDNQYLTTLGCQILHVHRLPIKLSKLLSDRCNGIPGLCEQMLYDLTRNDKIYIVDKNEEKKIEEQDNELVDGDPQLLIPSKQSGLLKNIFHHDQTSLSTTTNNSNKKLAVRISDTNNTKMDCLQRVCLVKNNETLDIDLQQNFQDYILCRIDRLSEGESLLVKIASVVGITFSRNFLLSLLDTSAKQSMNINECLVEMMQRSIIECAMRREATSLRRRPQEQQSSNNLTVCESRQIKCYCRNNASGMAFMCKLMSFTHPTIRDVIYNTLTEITKQMLHQKVVSYLEECNPLCHSCGGTEPPFLIHYELEQVSQQNHQSFVNIVTLMALKKIDNDIKQQVRQRAVSEPHKSTICSTSHLKTTFAPSSSMFYSNEINSKFNQRSVSDPPIPNLDNKSSSSDNKTPIK</sequence>
<dbReference type="GO" id="GO:0005737">
    <property type="term" value="C:cytoplasm"/>
    <property type="evidence" value="ECO:0007669"/>
    <property type="project" value="TreeGrafter"/>
</dbReference>
<organism evidence="7 8">
    <name type="scientific">Didymodactylos carnosus</name>
    <dbReference type="NCBI Taxonomy" id="1234261"/>
    <lineage>
        <taxon>Eukaryota</taxon>
        <taxon>Metazoa</taxon>
        <taxon>Spiralia</taxon>
        <taxon>Gnathifera</taxon>
        <taxon>Rotifera</taxon>
        <taxon>Eurotatoria</taxon>
        <taxon>Bdelloidea</taxon>
        <taxon>Philodinida</taxon>
        <taxon>Philodinidae</taxon>
        <taxon>Didymodactylos</taxon>
    </lineage>
</organism>
<dbReference type="InterPro" id="IPR001054">
    <property type="entry name" value="A/G_cyclase"/>
</dbReference>
<dbReference type="Pfam" id="PF00211">
    <property type="entry name" value="Guanylate_cyc"/>
    <property type="match status" value="2"/>
</dbReference>
<dbReference type="SUPFAM" id="SSF55073">
    <property type="entry name" value="Nucleotide cyclase"/>
    <property type="match status" value="2"/>
</dbReference>
<evidence type="ECO:0000313" key="8">
    <source>
        <dbReference type="Proteomes" id="UP000682733"/>
    </source>
</evidence>
<dbReference type="Proteomes" id="UP000682733">
    <property type="component" value="Unassembled WGS sequence"/>
</dbReference>
<evidence type="ECO:0000313" key="7">
    <source>
        <dbReference type="EMBL" id="CAF3552378.1"/>
    </source>
</evidence>
<feature type="compositionally biased region" description="Low complexity" evidence="4">
    <location>
        <begin position="1432"/>
        <end position="1445"/>
    </location>
</feature>
<keyword evidence="3" id="KW-0456">Lyase</keyword>
<proteinExistence type="predicted"/>
<dbReference type="PROSITE" id="PS50125">
    <property type="entry name" value="GUANYLATE_CYCLASE_2"/>
    <property type="match status" value="2"/>
</dbReference>
<feature type="compositionally biased region" description="Polar residues" evidence="4">
    <location>
        <begin position="442"/>
        <end position="459"/>
    </location>
</feature>
<evidence type="ECO:0000313" key="6">
    <source>
        <dbReference type="EMBL" id="CAF0771514.1"/>
    </source>
</evidence>
<gene>
    <name evidence="6" type="ORF">OVA965_LOCUS3109</name>
    <name evidence="7" type="ORF">TMI583_LOCUS3108</name>
</gene>
<keyword evidence="1" id="KW-0547">Nucleotide-binding</keyword>
<dbReference type="Gene3D" id="3.30.70.1230">
    <property type="entry name" value="Nucleotide cyclase"/>
    <property type="match status" value="2"/>
</dbReference>
<dbReference type="EMBL" id="CAJNOK010000725">
    <property type="protein sequence ID" value="CAF0771514.1"/>
    <property type="molecule type" value="Genomic_DNA"/>
</dbReference>